<proteinExistence type="predicted"/>
<dbReference type="Gene3D" id="3.60.15.10">
    <property type="entry name" value="Ribonuclease Z/Hydroxyacylglutathione hydrolase-like"/>
    <property type="match status" value="2"/>
</dbReference>
<feature type="compositionally biased region" description="Low complexity" evidence="1">
    <location>
        <begin position="66"/>
        <end position="88"/>
    </location>
</feature>
<dbReference type="PANTHER" id="PTHR42663">
    <property type="entry name" value="HYDROLASE C777.06C-RELATED-RELATED"/>
    <property type="match status" value="1"/>
</dbReference>
<dbReference type="Pfam" id="PF12706">
    <property type="entry name" value="Lactamase_B_2"/>
    <property type="match status" value="1"/>
</dbReference>
<dbReference type="EMBL" id="AHZU02000243">
    <property type="protein sequence ID" value="KFG46863.1"/>
    <property type="molecule type" value="Genomic_DNA"/>
</dbReference>
<feature type="region of interest" description="Disordered" evidence="1">
    <location>
        <begin position="452"/>
        <end position="479"/>
    </location>
</feature>
<evidence type="ECO:0000313" key="3">
    <source>
        <dbReference type="EMBL" id="KFG46863.1"/>
    </source>
</evidence>
<feature type="region of interest" description="Disordered" evidence="1">
    <location>
        <begin position="1"/>
        <end position="38"/>
    </location>
</feature>
<accession>A0A086KR45</accession>
<dbReference type="InterPro" id="IPR001279">
    <property type="entry name" value="Metallo-B-lactamas"/>
</dbReference>
<gene>
    <name evidence="3" type="ORF">TGDOM2_246960</name>
</gene>
<dbReference type="AlphaFoldDB" id="A0A086KR45"/>
<dbReference type="VEuPathDB" id="ToxoDB:TGDOM2_246960"/>
<feature type="region of interest" description="Disordered" evidence="1">
    <location>
        <begin position="58"/>
        <end position="88"/>
    </location>
</feature>
<reference evidence="3 4" key="1">
    <citation type="submission" date="2014-02" db="EMBL/GenBank/DDBJ databases">
        <authorList>
            <person name="Sibley D."/>
            <person name="Venepally P."/>
            <person name="Karamycheva S."/>
            <person name="Hadjithomas M."/>
            <person name="Khan A."/>
            <person name="Brunk B."/>
            <person name="Roos D."/>
            <person name="Caler E."/>
            <person name="Lorenzi H."/>
        </authorList>
    </citation>
    <scope>NUCLEOTIDE SEQUENCE [LARGE SCALE GENOMIC DNA]</scope>
    <source>
        <strain evidence="3 4">GAB2-2007-GAL-DOM2</strain>
    </source>
</reference>
<dbReference type="SUPFAM" id="SSF56281">
    <property type="entry name" value="Metallo-hydrolase/oxidoreductase"/>
    <property type="match status" value="1"/>
</dbReference>
<comment type="caution">
    <text evidence="3">The sequence shown here is derived from an EMBL/GenBank/DDBJ whole genome shotgun (WGS) entry which is preliminary data.</text>
</comment>
<sequence>MALHGVTPETKSLDQMSPADSRARCRVPSLETSSEPTTCPLSAFASCSSTPLFASISLSEEEDTPSSRCASSAPRPRSTAPSSVSSLPSVSFEVEASSSAPSRFASCTQDGLLFLGTGVSCALPQLGHVLPMASPSHPFFPLLHLPPGQLPSSRELHRLAAQQTEDPQGCTAREKRLREAEPAGGRTPETKRARDGAAGQTSGGEHLSACAESRHAETDAVSESNAPPREAAARDCCSEENFTCGQKQEKLEDGGHGVSCVSCFLCWKNEQDENRRNNVSAVLRIAGKRILIDCGKTFRQAALAYFPLHQITTLDAVLLTHDHQDAVGGIDDLRDLQRFTRPALLPPTTASGSGVCTSAPSSGSESAGTCVPLAGEENGVSASVASSNSLLEEKHLRGVELKKEEDRKALGYRPENLLPCYLGFRTLQSLCSKFKYIVQTSWRMQKALLDAREKKKRQGNRESTENGKRSEPGGETCETDAKKWGAEESLTPIAHLLCNNDSNVHEELLPGYEVASDCTDMPVLERKVACLAFHLLNDTAPSSSFPSCLSSSSSSSSCSSSSSPPSPSFSSSCSAPAVSASRQDAQDSKPCSTEGETASCSYSGNCGVDLNCMWKRLPKHIADDAGFSTLQIPGVSVPIHSFPVFHGGVYVSLGFLVGAREKLVYISDVTSFPPPVLRRLRQIPDIETLVVDAIGEKLHNAHFSLQEALALAVLLQPRKVFFVGMSCSLEHRKTNRRLALWLRRHREVYVEREGRESRIENVSLAVDGLFVPMQF</sequence>
<dbReference type="PANTHER" id="PTHR42663:SF6">
    <property type="entry name" value="HYDROLASE C777.06C-RELATED"/>
    <property type="match status" value="1"/>
</dbReference>
<feature type="domain" description="Metallo-beta-lactamase" evidence="2">
    <location>
        <begin position="289"/>
        <end position="348"/>
    </location>
</feature>
<evidence type="ECO:0000259" key="2">
    <source>
        <dbReference type="Pfam" id="PF12706"/>
    </source>
</evidence>
<dbReference type="OrthoDB" id="341300at2759"/>
<protein>
    <submittedName>
        <fullName evidence="3">Metallo-beta-lactamase domain protein</fullName>
    </submittedName>
</protein>
<evidence type="ECO:0000256" key="1">
    <source>
        <dbReference type="SAM" id="MobiDB-lite"/>
    </source>
</evidence>
<feature type="compositionally biased region" description="Basic and acidic residues" evidence="1">
    <location>
        <begin position="452"/>
        <end position="472"/>
    </location>
</feature>
<feature type="region of interest" description="Disordered" evidence="1">
    <location>
        <begin position="160"/>
        <end position="227"/>
    </location>
</feature>
<feature type="compositionally biased region" description="Basic and acidic residues" evidence="1">
    <location>
        <begin position="172"/>
        <end position="181"/>
    </location>
</feature>
<dbReference type="Proteomes" id="UP000028837">
    <property type="component" value="Unassembled WGS sequence"/>
</dbReference>
<organism evidence="3 4">
    <name type="scientific">Toxoplasma gondii GAB2-2007-GAL-DOM2</name>
    <dbReference type="NCBI Taxonomy" id="1130820"/>
    <lineage>
        <taxon>Eukaryota</taxon>
        <taxon>Sar</taxon>
        <taxon>Alveolata</taxon>
        <taxon>Apicomplexa</taxon>
        <taxon>Conoidasida</taxon>
        <taxon>Coccidia</taxon>
        <taxon>Eucoccidiorida</taxon>
        <taxon>Eimeriorina</taxon>
        <taxon>Sarcocystidae</taxon>
        <taxon>Toxoplasma</taxon>
    </lineage>
</organism>
<evidence type="ECO:0000313" key="4">
    <source>
        <dbReference type="Proteomes" id="UP000028837"/>
    </source>
</evidence>
<dbReference type="InterPro" id="IPR036866">
    <property type="entry name" value="RibonucZ/Hydroxyglut_hydro"/>
</dbReference>
<name>A0A086KR45_TOXGO</name>